<comment type="caution">
    <text evidence="3">The sequence shown here is derived from an EMBL/GenBank/DDBJ whole genome shotgun (WGS) entry which is preliminary data.</text>
</comment>
<dbReference type="InterPro" id="IPR045853">
    <property type="entry name" value="Pep_chain_release_fac_I_sf"/>
</dbReference>
<dbReference type="SUPFAM" id="SSF75620">
    <property type="entry name" value="Release factor"/>
    <property type="match status" value="1"/>
</dbReference>
<dbReference type="PANTHER" id="PTHR43804:SF9">
    <property type="entry name" value="PEPTIDE CHAIN RELEASE FACTOR HOMOLOG-RELATED"/>
    <property type="match status" value="1"/>
</dbReference>
<dbReference type="Pfam" id="PF00472">
    <property type="entry name" value="RF-1"/>
    <property type="match status" value="1"/>
</dbReference>
<reference evidence="4" key="1">
    <citation type="journal article" date="2019" name="Int. J. Syst. Evol. Microbiol.">
        <title>The Global Catalogue of Microorganisms (GCM) 10K type strain sequencing project: providing services to taxonomists for standard genome sequencing and annotation.</title>
        <authorList>
            <consortium name="The Broad Institute Genomics Platform"/>
            <consortium name="The Broad Institute Genome Sequencing Center for Infectious Disease"/>
            <person name="Wu L."/>
            <person name="Ma J."/>
        </authorList>
    </citation>
    <scope>NUCLEOTIDE SEQUENCE [LARGE SCALE GENOMIC DNA]</scope>
    <source>
        <strain evidence="4">JCM 13501</strain>
    </source>
</reference>
<evidence type="ECO:0000313" key="4">
    <source>
        <dbReference type="Proteomes" id="UP000616499"/>
    </source>
</evidence>
<evidence type="ECO:0000259" key="2">
    <source>
        <dbReference type="PROSITE" id="PS00745"/>
    </source>
</evidence>
<gene>
    <name evidence="3" type="primary">prfH</name>
    <name evidence="3" type="ORF">GCM10009425_31310</name>
</gene>
<comment type="similarity">
    <text evidence="1">Belongs to the prokaryotic/mitochondrial release factor family.</text>
</comment>
<accession>A0ABQ2GXA7</accession>
<proteinExistence type="inferred from homology"/>
<dbReference type="PANTHER" id="PTHR43804">
    <property type="entry name" value="LD18447P"/>
    <property type="match status" value="1"/>
</dbReference>
<dbReference type="EMBL" id="BMNW01000007">
    <property type="protein sequence ID" value="GGM18085.1"/>
    <property type="molecule type" value="Genomic_DNA"/>
</dbReference>
<dbReference type="Proteomes" id="UP000616499">
    <property type="component" value="Unassembled WGS sequence"/>
</dbReference>
<name>A0ABQ2GXA7_9PSED</name>
<feature type="domain" description="Prokaryotic-type class I peptide chain release factors" evidence="2">
    <location>
        <begin position="115"/>
        <end position="131"/>
    </location>
</feature>
<dbReference type="NCBIfam" id="TIGR03072">
    <property type="entry name" value="release_prfH"/>
    <property type="match status" value="1"/>
</dbReference>
<sequence>MRLLQLSSAQGPAECELAVTKALQTLQAEAEAAGVSLSILEDSAGHNRDTFSSVLLALEGERSEQLASQWNGSLLWICQSPYRPTHGRKNWYFGAKVFAPPAPTLAGEICFEFVRASGPGGQHVNKTDSAVRATHKGSGFSVKVQSERSQHANKRLAVALIGQKLAQHADDTQAAQRMDRRLFHHQIERGNPIRTFRGMRFIEE</sequence>
<protein>
    <submittedName>
        <fullName evidence="3">Peptide chain release factor H</fullName>
    </submittedName>
</protein>
<evidence type="ECO:0000313" key="3">
    <source>
        <dbReference type="EMBL" id="GGM18085.1"/>
    </source>
</evidence>
<dbReference type="InterPro" id="IPR000352">
    <property type="entry name" value="Pep_chain_release_fac_I"/>
</dbReference>
<organism evidence="3 4">
    <name type="scientific">Pseudomonas asuensis</name>
    <dbReference type="NCBI Taxonomy" id="1825787"/>
    <lineage>
        <taxon>Bacteria</taxon>
        <taxon>Pseudomonadati</taxon>
        <taxon>Pseudomonadota</taxon>
        <taxon>Gammaproteobacteria</taxon>
        <taxon>Pseudomonadales</taxon>
        <taxon>Pseudomonadaceae</taxon>
        <taxon>Pseudomonas</taxon>
    </lineage>
</organism>
<keyword evidence="4" id="KW-1185">Reference proteome</keyword>
<dbReference type="InterPro" id="IPR050057">
    <property type="entry name" value="Prokaryotic/Mito_RF"/>
</dbReference>
<dbReference type="PROSITE" id="PS00745">
    <property type="entry name" value="RF_PROK_I"/>
    <property type="match status" value="1"/>
</dbReference>
<dbReference type="Gene3D" id="3.30.160.20">
    <property type="match status" value="1"/>
</dbReference>
<dbReference type="InterPro" id="IPR017509">
    <property type="entry name" value="PrfH"/>
</dbReference>
<evidence type="ECO:0000256" key="1">
    <source>
        <dbReference type="ARBA" id="ARBA00010835"/>
    </source>
</evidence>
<dbReference type="RefSeq" id="WP_188867069.1">
    <property type="nucleotide sequence ID" value="NZ_BMNW01000007.1"/>
</dbReference>